<dbReference type="PANTHER" id="PTHR15887:SF1">
    <property type="entry name" value="TRANSMEMBRANE PROTEIN 69"/>
    <property type="match status" value="1"/>
</dbReference>
<dbReference type="RefSeq" id="WP_289364969.1">
    <property type="nucleotide sequence ID" value="NZ_JAUCBP010000007.1"/>
</dbReference>
<dbReference type="InterPro" id="IPR021836">
    <property type="entry name" value="DUF3429"/>
</dbReference>
<reference evidence="2 3" key="1">
    <citation type="submission" date="2023-06" db="EMBL/GenBank/DDBJ databases">
        <title>Alteromonas sp. ASW11-36 isolated from intertidal sand.</title>
        <authorList>
            <person name="Li Y."/>
        </authorList>
    </citation>
    <scope>NUCLEOTIDE SEQUENCE [LARGE SCALE GENOMIC DNA]</scope>
    <source>
        <strain evidence="2 3">ASW11-36</strain>
    </source>
</reference>
<gene>
    <name evidence="2" type="ORF">QTP81_08730</name>
</gene>
<feature type="transmembrane region" description="Helical" evidence="1">
    <location>
        <begin position="34"/>
        <end position="54"/>
    </location>
</feature>
<organism evidence="2 3">
    <name type="scientific">Alteromonas arenosi</name>
    <dbReference type="NCBI Taxonomy" id="3055817"/>
    <lineage>
        <taxon>Bacteria</taxon>
        <taxon>Pseudomonadati</taxon>
        <taxon>Pseudomonadota</taxon>
        <taxon>Gammaproteobacteria</taxon>
        <taxon>Alteromonadales</taxon>
        <taxon>Alteromonadaceae</taxon>
        <taxon>Alteromonas/Salinimonas group</taxon>
        <taxon>Alteromonas</taxon>
    </lineage>
</organism>
<sequence length="139" mass="15445">MPKHAALLGYLGLIPFFAIPVAVLMDILSYPQAFAFFTQYSAIILSFFGGIHWYVAITDPKFSHQLYVAMLPSIVAWLALILFADARTLGVLSLAYVAVLIYDKFTLQMAPAQIIEYTRMRVILTTLVVTSHVVMVGLS</sequence>
<evidence type="ECO:0000256" key="1">
    <source>
        <dbReference type="SAM" id="Phobius"/>
    </source>
</evidence>
<evidence type="ECO:0000313" key="3">
    <source>
        <dbReference type="Proteomes" id="UP001234343"/>
    </source>
</evidence>
<dbReference type="PANTHER" id="PTHR15887">
    <property type="entry name" value="TRANSMEMBRANE PROTEIN 69"/>
    <property type="match status" value="1"/>
</dbReference>
<dbReference type="Pfam" id="PF11911">
    <property type="entry name" value="DUF3429"/>
    <property type="match status" value="1"/>
</dbReference>
<name>A0ABT7SWW3_9ALTE</name>
<evidence type="ECO:0000313" key="2">
    <source>
        <dbReference type="EMBL" id="MDM7860679.1"/>
    </source>
</evidence>
<keyword evidence="1" id="KW-0472">Membrane</keyword>
<accession>A0ABT7SWW3</accession>
<feature type="transmembrane region" description="Helical" evidence="1">
    <location>
        <begin position="7"/>
        <end position="28"/>
    </location>
</feature>
<keyword evidence="1" id="KW-1133">Transmembrane helix</keyword>
<keyword evidence="3" id="KW-1185">Reference proteome</keyword>
<protein>
    <submittedName>
        <fullName evidence="2">DUF3429 domain-containing protein</fullName>
    </submittedName>
</protein>
<comment type="caution">
    <text evidence="2">The sequence shown here is derived from an EMBL/GenBank/DDBJ whole genome shotgun (WGS) entry which is preliminary data.</text>
</comment>
<feature type="transmembrane region" description="Helical" evidence="1">
    <location>
        <begin position="119"/>
        <end position="138"/>
    </location>
</feature>
<proteinExistence type="predicted"/>
<feature type="transmembrane region" description="Helical" evidence="1">
    <location>
        <begin position="89"/>
        <end position="107"/>
    </location>
</feature>
<dbReference type="EMBL" id="JAUCBP010000007">
    <property type="protein sequence ID" value="MDM7860679.1"/>
    <property type="molecule type" value="Genomic_DNA"/>
</dbReference>
<dbReference type="Proteomes" id="UP001234343">
    <property type="component" value="Unassembled WGS sequence"/>
</dbReference>
<feature type="transmembrane region" description="Helical" evidence="1">
    <location>
        <begin position="66"/>
        <end position="83"/>
    </location>
</feature>
<keyword evidence="1" id="KW-0812">Transmembrane</keyword>